<dbReference type="PANTHER" id="PTHR38784:SF1">
    <property type="entry name" value="SUCROSE PHOSPHORYLASE"/>
    <property type="match status" value="1"/>
</dbReference>
<dbReference type="InterPro" id="IPR006047">
    <property type="entry name" value="GH13_cat_dom"/>
</dbReference>
<dbReference type="OrthoDB" id="9805159at2"/>
<evidence type="ECO:0000256" key="4">
    <source>
        <dbReference type="PIRSR" id="PIRSR003059-1"/>
    </source>
</evidence>
<dbReference type="eggNOG" id="COG0366">
    <property type="taxonomic scope" value="Bacteria"/>
</dbReference>
<dbReference type="EC" id="2.4.1.7" evidence="7"/>
<feature type="active site" description="Nucleophile" evidence="4">
    <location>
        <position position="192"/>
    </location>
</feature>
<feature type="binding site" evidence="5">
    <location>
        <position position="50"/>
    </location>
    <ligand>
        <name>substrate</name>
    </ligand>
</feature>
<dbReference type="InterPro" id="IPR016377">
    <property type="entry name" value="Sucrose_GGa_phosphorylase-rel"/>
</dbReference>
<dbReference type="Proteomes" id="UP000029046">
    <property type="component" value="Unassembled WGS sequence"/>
</dbReference>
<feature type="domain" description="Glycosyl hydrolase family 13 catalytic" evidence="6">
    <location>
        <begin position="6"/>
        <end position="430"/>
    </location>
</feature>
<feature type="binding site" evidence="5">
    <location>
        <position position="399"/>
    </location>
    <ligand>
        <name>sucrose</name>
        <dbReference type="ChEBI" id="CHEBI:17992"/>
    </ligand>
</feature>
<dbReference type="SUPFAM" id="SSF51445">
    <property type="entry name" value="(Trans)glycosidases"/>
    <property type="match status" value="1"/>
</dbReference>
<dbReference type="EMBL" id="JGYX01000007">
    <property type="protein sequence ID" value="KFI59877.1"/>
    <property type="molecule type" value="Genomic_DNA"/>
</dbReference>
<dbReference type="Gene3D" id="2.20.220.10">
    <property type="entry name" value="alpha-Amylases"/>
    <property type="match status" value="1"/>
</dbReference>
<comment type="caution">
    <text evidence="7">The sequence shown here is derived from an EMBL/GenBank/DDBJ whole genome shotgun (WGS) entry which is preliminary data.</text>
</comment>
<dbReference type="Gene3D" id="3.20.20.80">
    <property type="entry name" value="Glycosidases"/>
    <property type="match status" value="1"/>
</dbReference>
<evidence type="ECO:0000256" key="3">
    <source>
        <dbReference type="ARBA" id="ARBA00022679"/>
    </source>
</evidence>
<keyword evidence="2 7" id="KW-0328">Glycosyltransferase</keyword>
<dbReference type="GO" id="GO:0005975">
    <property type="term" value="P:carbohydrate metabolic process"/>
    <property type="evidence" value="ECO:0007669"/>
    <property type="project" value="InterPro"/>
</dbReference>
<feature type="binding site" evidence="5">
    <location>
        <position position="232"/>
    </location>
    <ligand>
        <name>sucrose</name>
        <dbReference type="ChEBI" id="CHEBI:17992"/>
    </ligand>
</feature>
<feature type="binding site" evidence="5">
    <location>
        <begin position="190"/>
        <end position="192"/>
    </location>
    <ligand>
        <name>sucrose</name>
        <dbReference type="ChEBI" id="CHEBI:17992"/>
    </ligand>
</feature>
<feature type="active site" description="Proton donor" evidence="4">
    <location>
        <position position="232"/>
    </location>
</feature>
<dbReference type="InterPro" id="IPR017853">
    <property type="entry name" value="GH"/>
</dbReference>
<dbReference type="InterPro" id="IPR015325">
    <property type="entry name" value="Suc_Porlyase_C"/>
</dbReference>
<dbReference type="Gene3D" id="3.90.400.10">
    <property type="entry name" value="Oligo-1,6-glucosidase, Domain 2"/>
    <property type="match status" value="1"/>
</dbReference>
<evidence type="ECO:0000256" key="2">
    <source>
        <dbReference type="ARBA" id="ARBA00022676"/>
    </source>
</evidence>
<dbReference type="GO" id="GO:0009018">
    <property type="term" value="F:sucrose phosphorylase activity"/>
    <property type="evidence" value="ECO:0007669"/>
    <property type="project" value="UniProtKB-EC"/>
</dbReference>
<evidence type="ECO:0000313" key="8">
    <source>
        <dbReference type="Proteomes" id="UP000029046"/>
    </source>
</evidence>
<dbReference type="PIRSF" id="PIRSF003059">
    <property type="entry name" value="Sucrose_phosphorylase"/>
    <property type="match status" value="1"/>
</dbReference>
<evidence type="ECO:0000256" key="1">
    <source>
        <dbReference type="ARBA" id="ARBA00008452"/>
    </source>
</evidence>
<evidence type="ECO:0000313" key="7">
    <source>
        <dbReference type="EMBL" id="KFI59877.1"/>
    </source>
</evidence>
<feature type="binding site" evidence="5">
    <location>
        <begin position="342"/>
        <end position="345"/>
    </location>
    <ligand>
        <name>sucrose</name>
        <dbReference type="ChEBI" id="CHEBI:17992"/>
    </ligand>
</feature>
<organism evidence="7 8">
    <name type="scientific">Bifidobacterium pullorum subsp. gallinarum</name>
    <dbReference type="NCBI Taxonomy" id="78344"/>
    <lineage>
        <taxon>Bacteria</taxon>
        <taxon>Bacillati</taxon>
        <taxon>Actinomycetota</taxon>
        <taxon>Actinomycetes</taxon>
        <taxon>Bifidobacteriales</taxon>
        <taxon>Bifidobacteriaceae</taxon>
        <taxon>Bifidobacterium</taxon>
    </lineage>
</organism>
<evidence type="ECO:0000259" key="6">
    <source>
        <dbReference type="SMART" id="SM00642"/>
    </source>
</evidence>
<proteinExistence type="inferred from homology"/>
<feature type="binding site" evidence="5">
    <location>
        <position position="88"/>
    </location>
    <ligand>
        <name>sucrose</name>
        <dbReference type="ChEBI" id="CHEBI:17992"/>
    </ligand>
</feature>
<dbReference type="Pfam" id="PF09244">
    <property type="entry name" value="Suc_Porlyase_C"/>
    <property type="match status" value="1"/>
</dbReference>
<dbReference type="RefSeq" id="WP_033506864.1">
    <property type="nucleotide sequence ID" value="NZ_JGYX01000007.1"/>
</dbReference>
<protein>
    <submittedName>
        <fullName evidence="7">Sucrose phosphorylase</fullName>
        <ecNumber evidence="7">2.4.1.7</ecNumber>
    </submittedName>
</protein>
<dbReference type="AlphaFoldDB" id="A0A087AM77"/>
<dbReference type="PANTHER" id="PTHR38784">
    <property type="entry name" value="SUCROSE PHOSPHORYLASE"/>
    <property type="match status" value="1"/>
</dbReference>
<dbReference type="InterPro" id="IPR022527">
    <property type="entry name" value="Sucrose_phospho"/>
</dbReference>
<dbReference type="InterPro" id="IPR045857">
    <property type="entry name" value="O16G_dom_2"/>
</dbReference>
<dbReference type="CDD" id="cd11355">
    <property type="entry name" value="AmyAc_Sucrose_phosphorylase"/>
    <property type="match status" value="1"/>
</dbReference>
<reference evidence="7 8" key="1">
    <citation type="submission" date="2014-03" db="EMBL/GenBank/DDBJ databases">
        <title>Genomics of Bifidobacteria.</title>
        <authorList>
            <person name="Ventura M."/>
            <person name="Milani C."/>
            <person name="Lugli G.A."/>
        </authorList>
    </citation>
    <scope>NUCLEOTIDE SEQUENCE [LARGE SCALE GENOMIC DNA]</scope>
    <source>
        <strain evidence="7 8">LMG 11586</strain>
    </source>
</reference>
<feature type="binding site" evidence="5">
    <location>
        <begin position="289"/>
        <end position="290"/>
    </location>
    <ligand>
        <name>sucrose</name>
        <dbReference type="ChEBI" id="CHEBI:17992"/>
    </ligand>
</feature>
<evidence type="ECO:0000256" key="5">
    <source>
        <dbReference type="PIRSR" id="PIRSR003059-2"/>
    </source>
</evidence>
<comment type="similarity">
    <text evidence="1">Belongs to the glycosyl hydrolase 13 family. Sucrose phosphorylase subfamily.</text>
</comment>
<dbReference type="Pfam" id="PF00128">
    <property type="entry name" value="Alpha-amylase"/>
    <property type="match status" value="1"/>
</dbReference>
<dbReference type="NCBIfam" id="TIGR03852">
    <property type="entry name" value="sucrose_gtfA"/>
    <property type="match status" value="1"/>
</dbReference>
<sequence length="504" mass="55458">MKNKVQLITYADRLGAGTLASMTDILRTRFDGVYEGVHILPFFTPFDGADAGFDPIDHTAVDPRLGGWDDVAELARTHGIMVDAIVNHMSWESSQFQDVLAKGEESEYFPMFLMMSTVYPDGATEEELAGIYRPRPGLPFTHYTCGAKTRLVWTTFTPQQVDIDTDSEQGWAYLMSIFDRMAASHVSYIRLDAVGYGAKEADSSCFMTPKTFELIGRLREEGAKRGLEILIEVHSYYRKQIEIASKVDRVYDFALPPLLLHSLFTGHVEPVAHWAAVRPNNAVTVLDTHDGIGVIDIGSDQLDRSLKGLIPDEDVDALVNTIHANTHGESAAATGAAASNLDLYQVNSTYYSALGCNDQHYLAARAVQFFLPGVPQVYYVGALAGGNDMDLLNRTHVGRDINRHYYTVAEIDENLERPVVKALNALCRLRNTLDAFDGEFSHEVDGDTSITFRWQGRTSSAALTFEPGRGLGADNATPVASLAWTDDEGAHATDDLLNNPPVVA</sequence>
<dbReference type="SMART" id="SM00642">
    <property type="entry name" value="Aamy"/>
    <property type="match status" value="1"/>
</dbReference>
<accession>A0A087AM77</accession>
<dbReference type="SUPFAM" id="SSF51011">
    <property type="entry name" value="Glycosyl hydrolase domain"/>
    <property type="match status" value="1"/>
</dbReference>
<keyword evidence="8" id="KW-1185">Reference proteome</keyword>
<name>A0A087AM77_9BIFI</name>
<gene>
    <name evidence="7" type="ORF">BIGA_1545</name>
</gene>
<keyword evidence="3 7" id="KW-0808">Transferase</keyword>